<sequence>MIAPLAVPPSQITDTRAQSGDLPPESAMTAPGRTGSLTLTGQQQGYLDALRSSGVTPSSDLLALSIGSYVCQARAAKQNDQAVWDFVLPLVRSDVRAMHSGATVAPGEVDSATSDYIRIATERLC</sequence>
<organism evidence="3 4">
    <name type="scientific">Mycolicibacterium smegmatis (strain MKD8)</name>
    <name type="common">Mycobacterium smegmatis</name>
    <dbReference type="NCBI Taxonomy" id="1214915"/>
    <lineage>
        <taxon>Bacteria</taxon>
        <taxon>Bacillati</taxon>
        <taxon>Actinomycetota</taxon>
        <taxon>Actinomycetes</taxon>
        <taxon>Mycobacteriales</taxon>
        <taxon>Mycobacteriaceae</taxon>
        <taxon>Mycolicibacterium</taxon>
    </lineage>
</organism>
<evidence type="ECO:0000259" key="2">
    <source>
        <dbReference type="Pfam" id="PF05305"/>
    </source>
</evidence>
<accession>A0A2U9PZV4</accession>
<protein>
    <recommendedName>
        <fullName evidence="2">DUF732 domain-containing protein</fullName>
    </recommendedName>
</protein>
<feature type="region of interest" description="Disordered" evidence="1">
    <location>
        <begin position="1"/>
        <end position="38"/>
    </location>
</feature>
<dbReference type="Pfam" id="PF05305">
    <property type="entry name" value="DUF732"/>
    <property type="match status" value="1"/>
</dbReference>
<feature type="domain" description="DUF732" evidence="2">
    <location>
        <begin position="43"/>
        <end position="86"/>
    </location>
</feature>
<dbReference type="InterPro" id="IPR007969">
    <property type="entry name" value="DUF732"/>
</dbReference>
<gene>
    <name evidence="3" type="ORF">D806_062810</name>
</gene>
<name>A0A2U9PZV4_MYCSE</name>
<evidence type="ECO:0000256" key="1">
    <source>
        <dbReference type="SAM" id="MobiDB-lite"/>
    </source>
</evidence>
<dbReference type="AlphaFoldDB" id="A0A2U9PZV4"/>
<dbReference type="EMBL" id="CP027541">
    <property type="protein sequence ID" value="AWT57214.1"/>
    <property type="molecule type" value="Genomic_DNA"/>
</dbReference>
<reference evidence="3 4" key="1">
    <citation type="journal article" date="2013" name="Genome Announc.">
        <title>Draft genome sequence of MKD8, a conjugal recipient Mycobacterium smegmatis strain.</title>
        <authorList>
            <person name="Gray T.A."/>
            <person name="Palumbo M.J."/>
            <person name="Derbyshire K.M."/>
        </authorList>
    </citation>
    <scope>NUCLEOTIDE SEQUENCE [LARGE SCALE GENOMIC DNA]</scope>
    <source>
        <strain evidence="3 4">MKD8</strain>
    </source>
</reference>
<evidence type="ECO:0000313" key="4">
    <source>
        <dbReference type="Proteomes" id="UP000011200"/>
    </source>
</evidence>
<reference evidence="4" key="2">
    <citation type="submission" date="2018-03" db="EMBL/GenBank/DDBJ databases">
        <authorList>
            <person name="Derbyshire K."/>
            <person name="Gray T.A."/>
            <person name="Champion M."/>
        </authorList>
    </citation>
    <scope>NUCLEOTIDE SEQUENCE [LARGE SCALE GENOMIC DNA]</scope>
    <source>
        <strain evidence="4">MKD8</strain>
    </source>
</reference>
<evidence type="ECO:0000313" key="3">
    <source>
        <dbReference type="EMBL" id="AWT57214.1"/>
    </source>
</evidence>
<proteinExistence type="predicted"/>
<dbReference type="Proteomes" id="UP000011200">
    <property type="component" value="Chromosome"/>
</dbReference>